<dbReference type="OrthoDB" id="9804072at2"/>
<keyword evidence="8" id="KW-1185">Reference proteome</keyword>
<comment type="function">
    <text evidence="2">Pyridoxal 5'-phosphate (PLP)-binding protein, which is involved in PLP homeostasis.</text>
</comment>
<evidence type="ECO:0000256" key="2">
    <source>
        <dbReference type="HAMAP-Rule" id="MF_02087"/>
    </source>
</evidence>
<evidence type="ECO:0000259" key="6">
    <source>
        <dbReference type="Pfam" id="PF01168"/>
    </source>
</evidence>
<reference evidence="7 8" key="1">
    <citation type="journal article" date="2013" name="Genome Announc.">
        <title>Draft Genome Sequence of Arcticibacter svalbardensis Strain MN12-7T, a Member of the Family Sphingobacteriaceae Isolated from an Arctic Soil Sample.</title>
        <authorList>
            <person name="Shivaji S."/>
            <person name="Ara S."/>
            <person name="Prasad S."/>
            <person name="Manasa B.P."/>
            <person name="Begum Z."/>
            <person name="Singh A."/>
            <person name="Kumar Pinnaka A."/>
        </authorList>
    </citation>
    <scope>NUCLEOTIDE SEQUENCE [LARGE SCALE GENOMIC DNA]</scope>
    <source>
        <strain evidence="7 8">MN12-7</strain>
    </source>
</reference>
<dbReference type="Pfam" id="PF01168">
    <property type="entry name" value="Ala_racemase_N"/>
    <property type="match status" value="1"/>
</dbReference>
<evidence type="ECO:0000256" key="1">
    <source>
        <dbReference type="ARBA" id="ARBA00022898"/>
    </source>
</evidence>
<dbReference type="STRING" id="1150600.ADIARSV_0344"/>
<dbReference type="AlphaFoldDB" id="R9GXE7"/>
<comment type="similarity">
    <text evidence="2 4">Belongs to the pyridoxal phosphate-binding protein YggS/PROSC family.</text>
</comment>
<dbReference type="eggNOG" id="COG0325">
    <property type="taxonomic scope" value="Bacteria"/>
</dbReference>
<dbReference type="PANTHER" id="PTHR10146">
    <property type="entry name" value="PROLINE SYNTHETASE CO-TRANSCRIBED BACTERIAL HOMOLOG PROTEIN"/>
    <property type="match status" value="1"/>
</dbReference>
<comment type="caution">
    <text evidence="7">The sequence shown here is derived from an EMBL/GenBank/DDBJ whole genome shotgun (WGS) entry which is preliminary data.</text>
</comment>
<dbReference type="NCBIfam" id="TIGR00044">
    <property type="entry name" value="YggS family pyridoxal phosphate-dependent enzyme"/>
    <property type="match status" value="1"/>
</dbReference>
<dbReference type="GO" id="GO:0030170">
    <property type="term" value="F:pyridoxal phosphate binding"/>
    <property type="evidence" value="ECO:0007669"/>
    <property type="project" value="UniProtKB-UniRule"/>
</dbReference>
<dbReference type="RefSeq" id="WP_016193594.1">
    <property type="nucleotide sequence ID" value="NZ_AQPN01000012.1"/>
</dbReference>
<dbReference type="InterPro" id="IPR029066">
    <property type="entry name" value="PLP-binding_barrel"/>
</dbReference>
<name>R9GXE7_9SPHI</name>
<evidence type="ECO:0000313" key="7">
    <source>
        <dbReference type="EMBL" id="EOR96441.1"/>
    </source>
</evidence>
<dbReference type="SUPFAM" id="SSF51419">
    <property type="entry name" value="PLP-binding barrel"/>
    <property type="match status" value="1"/>
</dbReference>
<dbReference type="InterPro" id="IPR011078">
    <property type="entry name" value="PyrdxlP_homeostasis"/>
</dbReference>
<dbReference type="InterPro" id="IPR001608">
    <property type="entry name" value="Ala_racemase_N"/>
</dbReference>
<evidence type="ECO:0000256" key="3">
    <source>
        <dbReference type="PIRSR" id="PIRSR004848-1"/>
    </source>
</evidence>
<evidence type="ECO:0000313" key="8">
    <source>
        <dbReference type="Proteomes" id="UP000014174"/>
    </source>
</evidence>
<dbReference type="PANTHER" id="PTHR10146:SF14">
    <property type="entry name" value="PYRIDOXAL PHOSPHATE HOMEOSTASIS PROTEIN"/>
    <property type="match status" value="1"/>
</dbReference>
<feature type="region of interest" description="Disordered" evidence="5">
    <location>
        <begin position="228"/>
        <end position="253"/>
    </location>
</feature>
<dbReference type="FunFam" id="3.20.20.10:FF:000018">
    <property type="entry name" value="Pyridoxal phosphate homeostasis protein"/>
    <property type="match status" value="1"/>
</dbReference>
<organism evidence="7 8">
    <name type="scientific">Arcticibacter svalbardensis MN12-7</name>
    <dbReference type="NCBI Taxonomy" id="1150600"/>
    <lineage>
        <taxon>Bacteria</taxon>
        <taxon>Pseudomonadati</taxon>
        <taxon>Bacteroidota</taxon>
        <taxon>Sphingobacteriia</taxon>
        <taxon>Sphingobacteriales</taxon>
        <taxon>Sphingobacteriaceae</taxon>
        <taxon>Arcticibacter</taxon>
    </lineage>
</organism>
<gene>
    <name evidence="7" type="ORF">ADIARSV_0344</name>
</gene>
<dbReference type="PIRSF" id="PIRSF004848">
    <property type="entry name" value="YBL036c_PLPDEIII"/>
    <property type="match status" value="1"/>
</dbReference>
<dbReference type="Gene3D" id="3.20.20.10">
    <property type="entry name" value="Alanine racemase"/>
    <property type="match status" value="1"/>
</dbReference>
<sequence length="253" mass="28719">MSIAANLSKLNNELIPHQVTLVAVSKTKPEADLMEAYEAGQRLFGENQVQELVEKYEHMPKDIQWHLLGHLQTNKVKYIAPFISLIHSVDSLKLLKEIDKQGEKNNRVIDCLLQIYIADEETKFGLDFDEAVELLRSEEFAQIKFARIVGVMGIATNTENQKQIKDEFYELKILFNGLKASFFRKEDSFKELSIGMSSDYKIAVEEGSTMVRIGSTIFGKRVIPHWKNKPAASTDQDETEQPDVQDPGSADPE</sequence>
<dbReference type="CDD" id="cd00635">
    <property type="entry name" value="PLPDE_III_YBL036c_like"/>
    <property type="match status" value="1"/>
</dbReference>
<dbReference type="PATRIC" id="fig|1150600.3.peg.336"/>
<dbReference type="Proteomes" id="UP000014174">
    <property type="component" value="Unassembled WGS sequence"/>
</dbReference>
<dbReference type="EMBL" id="AQPN01000012">
    <property type="protein sequence ID" value="EOR96441.1"/>
    <property type="molecule type" value="Genomic_DNA"/>
</dbReference>
<evidence type="ECO:0000256" key="4">
    <source>
        <dbReference type="RuleBase" id="RU004514"/>
    </source>
</evidence>
<keyword evidence="1 2" id="KW-0663">Pyridoxal phosphate</keyword>
<protein>
    <recommendedName>
        <fullName evidence="2">Pyridoxal phosphate homeostasis protein</fullName>
        <shortName evidence="2">PLP homeostasis protein</shortName>
    </recommendedName>
</protein>
<proteinExistence type="inferred from homology"/>
<feature type="domain" description="Alanine racemase N-terminal" evidence="6">
    <location>
        <begin position="3"/>
        <end position="220"/>
    </location>
</feature>
<evidence type="ECO:0000256" key="5">
    <source>
        <dbReference type="SAM" id="MobiDB-lite"/>
    </source>
</evidence>
<accession>R9GXE7</accession>
<feature type="modified residue" description="N6-(pyridoxal phosphate)lysine" evidence="2 3">
    <location>
        <position position="26"/>
    </location>
</feature>
<comment type="cofactor">
    <cofactor evidence="3">
        <name>pyridoxal 5'-phosphate</name>
        <dbReference type="ChEBI" id="CHEBI:597326"/>
    </cofactor>
</comment>
<dbReference type="HAMAP" id="MF_02087">
    <property type="entry name" value="PLP_homeostasis"/>
    <property type="match status" value="1"/>
</dbReference>